<accession>A0A6A5VYX3</accession>
<reference evidence="2" key="1">
    <citation type="journal article" date="2020" name="Stud. Mycol.">
        <title>101 Dothideomycetes genomes: a test case for predicting lifestyles and emergence of pathogens.</title>
        <authorList>
            <person name="Haridas S."/>
            <person name="Albert R."/>
            <person name="Binder M."/>
            <person name="Bloem J."/>
            <person name="Labutti K."/>
            <person name="Salamov A."/>
            <person name="Andreopoulos B."/>
            <person name="Baker S."/>
            <person name="Barry K."/>
            <person name="Bills G."/>
            <person name="Bluhm B."/>
            <person name="Cannon C."/>
            <person name="Castanera R."/>
            <person name="Culley D."/>
            <person name="Daum C."/>
            <person name="Ezra D."/>
            <person name="Gonzalez J."/>
            <person name="Henrissat B."/>
            <person name="Kuo A."/>
            <person name="Liang C."/>
            <person name="Lipzen A."/>
            <person name="Lutzoni F."/>
            <person name="Magnuson J."/>
            <person name="Mondo S."/>
            <person name="Nolan M."/>
            <person name="Ohm R."/>
            <person name="Pangilinan J."/>
            <person name="Park H.-J."/>
            <person name="Ramirez L."/>
            <person name="Alfaro M."/>
            <person name="Sun H."/>
            <person name="Tritt A."/>
            <person name="Yoshinaga Y."/>
            <person name="Zwiers L.-H."/>
            <person name="Turgeon B."/>
            <person name="Goodwin S."/>
            <person name="Spatafora J."/>
            <person name="Crous P."/>
            <person name="Grigoriev I."/>
        </authorList>
    </citation>
    <scope>NUCLEOTIDE SEQUENCE</scope>
    <source>
        <strain evidence="2">CBS 123094</strain>
    </source>
</reference>
<feature type="domain" description="Probable double zinc ribbon" evidence="1">
    <location>
        <begin position="50"/>
        <end position="161"/>
    </location>
</feature>
<organism evidence="2 3">
    <name type="scientific">Amniculicola lignicola CBS 123094</name>
    <dbReference type="NCBI Taxonomy" id="1392246"/>
    <lineage>
        <taxon>Eukaryota</taxon>
        <taxon>Fungi</taxon>
        <taxon>Dikarya</taxon>
        <taxon>Ascomycota</taxon>
        <taxon>Pezizomycotina</taxon>
        <taxon>Dothideomycetes</taxon>
        <taxon>Pleosporomycetidae</taxon>
        <taxon>Pleosporales</taxon>
        <taxon>Amniculicolaceae</taxon>
        <taxon>Amniculicola</taxon>
    </lineage>
</organism>
<evidence type="ECO:0000313" key="3">
    <source>
        <dbReference type="Proteomes" id="UP000799779"/>
    </source>
</evidence>
<gene>
    <name evidence="2" type="ORF">P154DRAFT_540712</name>
</gene>
<protein>
    <recommendedName>
        <fullName evidence="1">Probable double zinc ribbon domain-containing protein</fullName>
    </recommendedName>
</protein>
<dbReference type="Pfam" id="PF26652">
    <property type="entry name" value="Zn_ribbon_double"/>
    <property type="match status" value="1"/>
</dbReference>
<evidence type="ECO:0000313" key="2">
    <source>
        <dbReference type="EMBL" id="KAF1993061.1"/>
    </source>
</evidence>
<dbReference type="OrthoDB" id="3793432at2759"/>
<dbReference type="InterPro" id="IPR058253">
    <property type="entry name" value="Zn_ribbon_double"/>
</dbReference>
<name>A0A6A5VYX3_9PLEO</name>
<evidence type="ECO:0000259" key="1">
    <source>
        <dbReference type="Pfam" id="PF26652"/>
    </source>
</evidence>
<dbReference type="EMBL" id="ML977736">
    <property type="protein sequence ID" value="KAF1993061.1"/>
    <property type="molecule type" value="Genomic_DNA"/>
</dbReference>
<keyword evidence="3" id="KW-1185">Reference proteome</keyword>
<dbReference type="Proteomes" id="UP000799779">
    <property type="component" value="Unassembled WGS sequence"/>
</dbReference>
<sequence length="286" mass="33053">MSRYQIEDLLDKFRQARAQELAQETQTHGWYIRLSTEQIVHKMLQMNADGIWHCGNCSHENALLKLNCPHPFGYLRCGKCDKIWDPSHVTSGVLHPLPGSPRESRRNSGYVCNTCGLSHFIDPQLVPYKSCVCGAECSERWPRFRVGSGSDYRDGDPNATFVPALERKIQQSMTYRTDMEPRVHRAETYRTDVKPRVHRVEPYRRAMEPRIPLAEPRHVGIKPTKDEVQTSHTDVQIKTDNTVRPVNPYDARRRQRRVEREQRKAERNTFTINVLVESGLRGPGPP</sequence>
<proteinExistence type="predicted"/>
<dbReference type="AlphaFoldDB" id="A0A6A5VYX3"/>